<feature type="domain" description="Malonyl-CoA:ACP transacylase (MAT)" evidence="2">
    <location>
        <begin position="33"/>
        <end position="332"/>
    </location>
</feature>
<dbReference type="PANTHER" id="PTHR45681">
    <property type="entry name" value="POLYKETIDE SYNTHASE 44-RELATED"/>
    <property type="match status" value="1"/>
</dbReference>
<dbReference type="PANTHER" id="PTHR45681:SF6">
    <property type="entry name" value="POLYKETIDE SYNTHASE 37"/>
    <property type="match status" value="1"/>
</dbReference>
<dbReference type="InterPro" id="IPR001227">
    <property type="entry name" value="Ac_transferase_dom_sf"/>
</dbReference>
<protein>
    <submittedName>
        <fullName evidence="3">Malonyl CoA-acyl carrier protein transacylase</fullName>
    </submittedName>
</protein>
<comment type="caution">
    <text evidence="3">The sequence shown here is derived from an EMBL/GenBank/DDBJ whole genome shotgun (WGS) entry which is preliminary data.</text>
</comment>
<evidence type="ECO:0000259" key="2">
    <source>
        <dbReference type="SMART" id="SM00827"/>
    </source>
</evidence>
<gene>
    <name evidence="3" type="ORF">DCCM_2107</name>
</gene>
<keyword evidence="4" id="KW-1185">Reference proteome</keyword>
<dbReference type="InterPro" id="IPR050444">
    <property type="entry name" value="Polyketide_Synthase"/>
</dbReference>
<dbReference type="SUPFAM" id="SSF52151">
    <property type="entry name" value="FabD/lysophospholipase-like"/>
    <property type="match status" value="1"/>
</dbReference>
<proteinExistence type="predicted"/>
<name>A0A2L2XAB0_9FIRM</name>
<dbReference type="SMART" id="SM00827">
    <property type="entry name" value="PKS_AT"/>
    <property type="match status" value="1"/>
</dbReference>
<dbReference type="GO" id="GO:0016740">
    <property type="term" value="F:transferase activity"/>
    <property type="evidence" value="ECO:0007669"/>
    <property type="project" value="UniProtKB-KW"/>
</dbReference>
<dbReference type="Gene3D" id="3.40.366.10">
    <property type="entry name" value="Malonyl-Coenzyme A Acyl Carrier Protein, domain 2"/>
    <property type="match status" value="1"/>
</dbReference>
<evidence type="ECO:0000313" key="4">
    <source>
        <dbReference type="Proteomes" id="UP000239549"/>
    </source>
</evidence>
<sequence>MSINLFYQKHGFYKIKTLYAGAKFVMDKLIGFMFSGQGSQYYNMGHELYKGNNIFRKWMLRLDKIVIDIIGESIVARLYDGEKVFEDKFDRTFYTHPAIFMLEYSLARVLVENGIEPDFVLGTSLGEFTSAALSEVIGIEESMELLVKQAEIIETHCPKGGMLSILHKPELYYKTAILYENSELASVNYSSHFVVSGHTEGLIKIKEFLYSRNIIFQDLPVAYGFHSSLIDPAELPFIDFLTKKTFEPPKIPFVSGLYAKVITSLSGDYFWKVARQPVNFPRTIYELEKNSKNIYLDLGPSGTLSNFVKRNIHRESLSQSYHIVTPFGKENEKLNAIFQLFFK</sequence>
<evidence type="ECO:0000313" key="3">
    <source>
        <dbReference type="EMBL" id="GBF33010.1"/>
    </source>
</evidence>
<evidence type="ECO:0000256" key="1">
    <source>
        <dbReference type="ARBA" id="ARBA00022679"/>
    </source>
</evidence>
<dbReference type="AlphaFoldDB" id="A0A2L2XAB0"/>
<accession>A0A2L2XAB0</accession>
<keyword evidence="1" id="KW-0808">Transferase</keyword>
<dbReference type="InterPro" id="IPR014043">
    <property type="entry name" value="Acyl_transferase_dom"/>
</dbReference>
<organism evidence="3 4">
    <name type="scientific">Desulfocucumis palustris</name>
    <dbReference type="NCBI Taxonomy" id="1898651"/>
    <lineage>
        <taxon>Bacteria</taxon>
        <taxon>Bacillati</taxon>
        <taxon>Bacillota</taxon>
        <taxon>Clostridia</taxon>
        <taxon>Eubacteriales</taxon>
        <taxon>Desulfocucumaceae</taxon>
        <taxon>Desulfocucumis</taxon>
    </lineage>
</organism>
<dbReference type="Pfam" id="PF00698">
    <property type="entry name" value="Acyl_transf_1"/>
    <property type="match status" value="1"/>
</dbReference>
<dbReference type="EMBL" id="BFAV01000071">
    <property type="protein sequence ID" value="GBF33010.1"/>
    <property type="molecule type" value="Genomic_DNA"/>
</dbReference>
<reference evidence="4" key="1">
    <citation type="submission" date="2018-02" db="EMBL/GenBank/DDBJ databases">
        <title>Genome sequence of Desulfocucumis palustris strain NAW-5.</title>
        <authorList>
            <person name="Watanabe M."/>
            <person name="Kojima H."/>
            <person name="Fukui M."/>
        </authorList>
    </citation>
    <scope>NUCLEOTIDE SEQUENCE [LARGE SCALE GENOMIC DNA]</scope>
    <source>
        <strain evidence="4">NAW-5</strain>
    </source>
</reference>
<dbReference type="Proteomes" id="UP000239549">
    <property type="component" value="Unassembled WGS sequence"/>
</dbReference>
<dbReference type="Gene3D" id="3.30.70.250">
    <property type="entry name" value="Malonyl-CoA ACP transacylase, ACP-binding"/>
    <property type="match status" value="1"/>
</dbReference>
<dbReference type="InterPro" id="IPR016035">
    <property type="entry name" value="Acyl_Trfase/lysoPLipase"/>
</dbReference>